<dbReference type="InterPro" id="IPR011006">
    <property type="entry name" value="CheY-like_superfamily"/>
</dbReference>
<evidence type="ECO:0000256" key="4">
    <source>
        <dbReference type="ARBA" id="ARBA00023125"/>
    </source>
</evidence>
<evidence type="ECO:0000256" key="1">
    <source>
        <dbReference type="ARBA" id="ARBA00022553"/>
    </source>
</evidence>
<protein>
    <submittedName>
        <fullName evidence="9">Histidine kinase</fullName>
    </submittedName>
</protein>
<dbReference type="PaxDb" id="1123384-AJ81_03740"/>
<dbReference type="GO" id="GO:0000156">
    <property type="term" value="F:phosphorelay response regulator activity"/>
    <property type="evidence" value="ECO:0007669"/>
    <property type="project" value="TreeGrafter"/>
</dbReference>
<dbReference type="GO" id="GO:0016301">
    <property type="term" value="F:kinase activity"/>
    <property type="evidence" value="ECO:0007669"/>
    <property type="project" value="UniProtKB-KW"/>
</dbReference>
<keyword evidence="9" id="KW-0418">Kinase</keyword>
<evidence type="ECO:0000256" key="7">
    <source>
        <dbReference type="PROSITE-ProRule" id="PRU00339"/>
    </source>
</evidence>
<dbReference type="AlphaFoldDB" id="A0A0X1KQD6"/>
<reference evidence="9 10" key="1">
    <citation type="submission" date="2014-01" db="EMBL/GenBank/DDBJ databases">
        <title>Genome sequencing of Thermotog hypogea.</title>
        <authorList>
            <person name="Zhang X."/>
            <person name="Alvare G."/>
            <person name="Fristensky B."/>
            <person name="Chen L."/>
            <person name="Suen T."/>
            <person name="Chen Q."/>
            <person name="Ma K."/>
        </authorList>
    </citation>
    <scope>NUCLEOTIDE SEQUENCE [LARGE SCALE GENOMIC DNA]</scope>
    <source>
        <strain evidence="9 10">DSM 11164</strain>
    </source>
</reference>
<dbReference type="GO" id="GO:0032993">
    <property type="term" value="C:protein-DNA complex"/>
    <property type="evidence" value="ECO:0007669"/>
    <property type="project" value="TreeGrafter"/>
</dbReference>
<proteinExistence type="predicted"/>
<dbReference type="InterPro" id="IPR001789">
    <property type="entry name" value="Sig_transdc_resp-reg_receiver"/>
</dbReference>
<dbReference type="STRING" id="1123384.AJ81_03740"/>
<keyword evidence="7" id="KW-0802">TPR repeat</keyword>
<dbReference type="KEGG" id="phy:AJ81_03740"/>
<dbReference type="PANTHER" id="PTHR48111:SF1">
    <property type="entry name" value="TWO-COMPONENT RESPONSE REGULATOR ORR33"/>
    <property type="match status" value="1"/>
</dbReference>
<dbReference type="InterPro" id="IPR019734">
    <property type="entry name" value="TPR_rpt"/>
</dbReference>
<dbReference type="Gene3D" id="3.40.50.2300">
    <property type="match status" value="1"/>
</dbReference>
<dbReference type="OrthoDB" id="9790669at2"/>
<sequence length="203" mass="22798">MANILVVDDERNVRNLIKKILEENDHSVTTIATGEEALVELRKVKFDLLILDLRLPGMSGTELLKRMKQEGIEVPALIVSAVTNATPVVEALKQGAGDYLSKPFSAQDLVKKVEELLNREQLSFERLARLVEEKLEQGKLTTAEKLARELFSIRPDAEAHVIYAMVMEKLGNKTLAHKYLKAALALDPDHKKALKEIAKYEEN</sequence>
<dbReference type="SUPFAM" id="SSF52172">
    <property type="entry name" value="CheY-like"/>
    <property type="match status" value="1"/>
</dbReference>
<keyword evidence="9" id="KW-0808">Transferase</keyword>
<dbReference type="EMBL" id="CP007141">
    <property type="protein sequence ID" value="AJC73472.1"/>
    <property type="molecule type" value="Genomic_DNA"/>
</dbReference>
<dbReference type="PROSITE" id="PS50110">
    <property type="entry name" value="RESPONSE_REGULATORY"/>
    <property type="match status" value="1"/>
</dbReference>
<evidence type="ECO:0000256" key="3">
    <source>
        <dbReference type="ARBA" id="ARBA00023015"/>
    </source>
</evidence>
<dbReference type="GO" id="GO:0006355">
    <property type="term" value="P:regulation of DNA-templated transcription"/>
    <property type="evidence" value="ECO:0007669"/>
    <property type="project" value="TreeGrafter"/>
</dbReference>
<feature type="repeat" description="TPR" evidence="7">
    <location>
        <begin position="157"/>
        <end position="190"/>
    </location>
</feature>
<keyword evidence="2" id="KW-0902">Two-component regulatory system</keyword>
<dbReference type="PROSITE" id="PS50005">
    <property type="entry name" value="TPR"/>
    <property type="match status" value="1"/>
</dbReference>
<dbReference type="GO" id="GO:0000976">
    <property type="term" value="F:transcription cis-regulatory region binding"/>
    <property type="evidence" value="ECO:0007669"/>
    <property type="project" value="TreeGrafter"/>
</dbReference>
<keyword evidence="10" id="KW-1185">Reference proteome</keyword>
<dbReference type="GO" id="GO:0005829">
    <property type="term" value="C:cytosol"/>
    <property type="evidence" value="ECO:0007669"/>
    <property type="project" value="TreeGrafter"/>
</dbReference>
<dbReference type="InterPro" id="IPR011990">
    <property type="entry name" value="TPR-like_helical_dom_sf"/>
</dbReference>
<evidence type="ECO:0000256" key="6">
    <source>
        <dbReference type="PROSITE-ProRule" id="PRU00169"/>
    </source>
</evidence>
<dbReference type="Pfam" id="PF00072">
    <property type="entry name" value="Response_reg"/>
    <property type="match status" value="1"/>
</dbReference>
<evidence type="ECO:0000313" key="10">
    <source>
        <dbReference type="Proteomes" id="UP000077469"/>
    </source>
</evidence>
<evidence type="ECO:0000256" key="2">
    <source>
        <dbReference type="ARBA" id="ARBA00023012"/>
    </source>
</evidence>
<feature type="modified residue" description="4-aspartylphosphate" evidence="6">
    <location>
        <position position="52"/>
    </location>
</feature>
<dbReference type="SUPFAM" id="SSF48452">
    <property type="entry name" value="TPR-like"/>
    <property type="match status" value="1"/>
</dbReference>
<keyword evidence="1 6" id="KW-0597">Phosphoprotein</keyword>
<keyword evidence="4" id="KW-0238">DNA-binding</keyword>
<accession>A0A0X1KQD6</accession>
<dbReference type="RefSeq" id="WP_031505273.1">
    <property type="nucleotide sequence ID" value="NC_022795.1"/>
</dbReference>
<dbReference type="SMART" id="SM00448">
    <property type="entry name" value="REC"/>
    <property type="match status" value="1"/>
</dbReference>
<dbReference type="PATRIC" id="fig|1123384.7.peg.730"/>
<dbReference type="Proteomes" id="UP000077469">
    <property type="component" value="Chromosome"/>
</dbReference>
<feature type="domain" description="Response regulatory" evidence="8">
    <location>
        <begin position="3"/>
        <end position="117"/>
    </location>
</feature>
<keyword evidence="5" id="KW-0804">Transcription</keyword>
<dbReference type="CDD" id="cd17574">
    <property type="entry name" value="REC_OmpR"/>
    <property type="match status" value="1"/>
</dbReference>
<name>A0A0X1KQD6_9THEM</name>
<dbReference type="Gene3D" id="1.25.40.10">
    <property type="entry name" value="Tetratricopeptide repeat domain"/>
    <property type="match status" value="1"/>
</dbReference>
<dbReference type="InterPro" id="IPR039420">
    <property type="entry name" value="WalR-like"/>
</dbReference>
<keyword evidence="3" id="KW-0805">Transcription regulation</keyword>
<evidence type="ECO:0000259" key="8">
    <source>
        <dbReference type="PROSITE" id="PS50110"/>
    </source>
</evidence>
<organism evidence="9 10">
    <name type="scientific">Pseudothermotoga hypogea DSM 11164 = NBRC 106472</name>
    <dbReference type="NCBI Taxonomy" id="1123384"/>
    <lineage>
        <taxon>Bacteria</taxon>
        <taxon>Thermotogati</taxon>
        <taxon>Thermotogota</taxon>
        <taxon>Thermotogae</taxon>
        <taxon>Thermotogales</taxon>
        <taxon>Thermotogaceae</taxon>
        <taxon>Pseudothermotoga</taxon>
    </lineage>
</organism>
<evidence type="ECO:0000256" key="5">
    <source>
        <dbReference type="ARBA" id="ARBA00023163"/>
    </source>
</evidence>
<gene>
    <name evidence="9" type="ORF">AJ81_03740</name>
</gene>
<dbReference type="PANTHER" id="PTHR48111">
    <property type="entry name" value="REGULATOR OF RPOS"/>
    <property type="match status" value="1"/>
</dbReference>
<evidence type="ECO:0000313" key="9">
    <source>
        <dbReference type="EMBL" id="AJC73472.1"/>
    </source>
</evidence>